<gene>
    <name evidence="2" type="ORF">CY34DRAFT_717810</name>
</gene>
<organism evidence="2 3">
    <name type="scientific">Suillus luteus UH-Slu-Lm8-n1</name>
    <dbReference type="NCBI Taxonomy" id="930992"/>
    <lineage>
        <taxon>Eukaryota</taxon>
        <taxon>Fungi</taxon>
        <taxon>Dikarya</taxon>
        <taxon>Basidiomycota</taxon>
        <taxon>Agaricomycotina</taxon>
        <taxon>Agaricomycetes</taxon>
        <taxon>Agaricomycetidae</taxon>
        <taxon>Boletales</taxon>
        <taxon>Suillineae</taxon>
        <taxon>Suillaceae</taxon>
        <taxon>Suillus</taxon>
    </lineage>
</organism>
<name>A0A0C9Z6Z8_9AGAM</name>
<dbReference type="HOGENOM" id="CLU_1278378_0_0_1"/>
<dbReference type="InterPro" id="IPR054464">
    <property type="entry name" value="ULD_fung"/>
</dbReference>
<reference evidence="2 3" key="1">
    <citation type="submission" date="2014-04" db="EMBL/GenBank/DDBJ databases">
        <authorList>
            <consortium name="DOE Joint Genome Institute"/>
            <person name="Kuo A."/>
            <person name="Ruytinx J."/>
            <person name="Rineau F."/>
            <person name="Colpaert J."/>
            <person name="Kohler A."/>
            <person name="Nagy L.G."/>
            <person name="Floudas D."/>
            <person name="Copeland A."/>
            <person name="Barry K.W."/>
            <person name="Cichocki N."/>
            <person name="Veneault-Fourrey C."/>
            <person name="LaButti K."/>
            <person name="Lindquist E.A."/>
            <person name="Lipzen A."/>
            <person name="Lundell T."/>
            <person name="Morin E."/>
            <person name="Murat C."/>
            <person name="Sun H."/>
            <person name="Tunlid A."/>
            <person name="Henrissat B."/>
            <person name="Grigoriev I.V."/>
            <person name="Hibbett D.S."/>
            <person name="Martin F."/>
            <person name="Nordberg H.P."/>
            <person name="Cantor M.N."/>
            <person name="Hua S.X."/>
        </authorList>
    </citation>
    <scope>NUCLEOTIDE SEQUENCE [LARGE SCALE GENOMIC DNA]</scope>
    <source>
        <strain evidence="2 3">UH-Slu-Lm8-n1</strain>
    </source>
</reference>
<dbReference type="OrthoDB" id="2672490at2759"/>
<dbReference type="Proteomes" id="UP000054485">
    <property type="component" value="Unassembled WGS sequence"/>
</dbReference>
<sequence length="216" mass="24598">MQSQRDIREVLVILQREQEDRQNFLMGTATRGCVTLIDATGHQHPISVDFCTSFEQFNEMLEVLFKCNSTEARIQRRFMESGQYDLCIDEGTQVTRLTSNGWSRLEAGTKVVMRIIIQQQMISPSGVSYKCPCGAVNTQGLGSIMYSFERHAGCSIDCRQCGRRFQISRVSSRRKRRTMTRSSNIDSDHTADAGTDLIRNFLVQQTVCRHKTVILS</sequence>
<feature type="domain" description="Ubiquitin-like" evidence="1">
    <location>
        <begin position="32"/>
        <end position="118"/>
    </location>
</feature>
<reference evidence="3" key="2">
    <citation type="submission" date="2015-01" db="EMBL/GenBank/DDBJ databases">
        <title>Evolutionary Origins and Diversification of the Mycorrhizal Mutualists.</title>
        <authorList>
            <consortium name="DOE Joint Genome Institute"/>
            <consortium name="Mycorrhizal Genomics Consortium"/>
            <person name="Kohler A."/>
            <person name="Kuo A."/>
            <person name="Nagy L.G."/>
            <person name="Floudas D."/>
            <person name="Copeland A."/>
            <person name="Barry K.W."/>
            <person name="Cichocki N."/>
            <person name="Veneault-Fourrey C."/>
            <person name="LaButti K."/>
            <person name="Lindquist E.A."/>
            <person name="Lipzen A."/>
            <person name="Lundell T."/>
            <person name="Morin E."/>
            <person name="Murat C."/>
            <person name="Riley R."/>
            <person name="Ohm R."/>
            <person name="Sun H."/>
            <person name="Tunlid A."/>
            <person name="Henrissat B."/>
            <person name="Grigoriev I.V."/>
            <person name="Hibbett D.S."/>
            <person name="Martin F."/>
        </authorList>
    </citation>
    <scope>NUCLEOTIDE SEQUENCE [LARGE SCALE GENOMIC DNA]</scope>
    <source>
        <strain evidence="3">UH-Slu-Lm8-n1</strain>
    </source>
</reference>
<dbReference type="AlphaFoldDB" id="A0A0C9Z6Z8"/>
<dbReference type="Pfam" id="PF22893">
    <property type="entry name" value="ULD_2"/>
    <property type="match status" value="1"/>
</dbReference>
<keyword evidence="3" id="KW-1185">Reference proteome</keyword>
<evidence type="ECO:0000313" key="2">
    <source>
        <dbReference type="EMBL" id="KIK33310.1"/>
    </source>
</evidence>
<evidence type="ECO:0000259" key="1">
    <source>
        <dbReference type="Pfam" id="PF22893"/>
    </source>
</evidence>
<accession>A0A0C9Z6Z8</accession>
<proteinExistence type="predicted"/>
<protein>
    <recommendedName>
        <fullName evidence="1">Ubiquitin-like domain-containing protein</fullName>
    </recommendedName>
</protein>
<dbReference type="InParanoid" id="A0A0C9Z6Z8"/>
<dbReference type="EMBL" id="KN835972">
    <property type="protein sequence ID" value="KIK33310.1"/>
    <property type="molecule type" value="Genomic_DNA"/>
</dbReference>
<evidence type="ECO:0000313" key="3">
    <source>
        <dbReference type="Proteomes" id="UP000054485"/>
    </source>
</evidence>